<feature type="compositionally biased region" description="Basic residues" evidence="1">
    <location>
        <begin position="73"/>
        <end position="83"/>
    </location>
</feature>
<evidence type="ECO:0000313" key="2">
    <source>
        <dbReference type="EMBL" id="KAL2745902.1"/>
    </source>
</evidence>
<gene>
    <name evidence="2" type="ORF">V1477_005820</name>
</gene>
<reference evidence="2 3" key="1">
    <citation type="journal article" date="2024" name="Ann. Entomol. Soc. Am.">
        <title>Genomic analyses of the southern and eastern yellowjacket wasps (Hymenoptera: Vespidae) reveal evolutionary signatures of social life.</title>
        <authorList>
            <person name="Catto M.A."/>
            <person name="Caine P.B."/>
            <person name="Orr S.E."/>
            <person name="Hunt B.G."/>
            <person name="Goodisman M.A.D."/>
        </authorList>
    </citation>
    <scope>NUCLEOTIDE SEQUENCE [LARGE SCALE GENOMIC DNA]</scope>
    <source>
        <strain evidence="2">232</strain>
        <tissue evidence="2">Head and thorax</tissue>
    </source>
</reference>
<evidence type="ECO:0000313" key="3">
    <source>
        <dbReference type="Proteomes" id="UP001607303"/>
    </source>
</evidence>
<organism evidence="2 3">
    <name type="scientific">Vespula maculifrons</name>
    <name type="common">Eastern yellow jacket</name>
    <name type="synonym">Wasp</name>
    <dbReference type="NCBI Taxonomy" id="7453"/>
    <lineage>
        <taxon>Eukaryota</taxon>
        <taxon>Metazoa</taxon>
        <taxon>Ecdysozoa</taxon>
        <taxon>Arthropoda</taxon>
        <taxon>Hexapoda</taxon>
        <taxon>Insecta</taxon>
        <taxon>Pterygota</taxon>
        <taxon>Neoptera</taxon>
        <taxon>Endopterygota</taxon>
        <taxon>Hymenoptera</taxon>
        <taxon>Apocrita</taxon>
        <taxon>Aculeata</taxon>
        <taxon>Vespoidea</taxon>
        <taxon>Vespidae</taxon>
        <taxon>Vespinae</taxon>
        <taxon>Vespula</taxon>
    </lineage>
</organism>
<sequence>MKSRDGENTLRREEQWLVWGRVAMRTYDAWPNILGTRRYGRTALASPTPSSSHPCRFLLFSSSRLSRSQTRPARLRSSRRNSHRASDPSARTSTPSADPIKVARRRSSHVKVVPEGDAFGIVKAWKENGEDEREKREGQFISGTINVLDIMDSGLSYGPIFLRNYSTFLGNTRVKRGEKFRDFNELANADVSTLSTIVFTGRRAKGKNGPDDRRRILDEGTGPKILRRPLYVLSTASLHHSHHPRGGEWVEASRVIRSL</sequence>
<keyword evidence="3" id="KW-1185">Reference proteome</keyword>
<proteinExistence type="predicted"/>
<accession>A0ABD2CLB8</accession>
<name>A0ABD2CLB8_VESMC</name>
<evidence type="ECO:0000256" key="1">
    <source>
        <dbReference type="SAM" id="MobiDB-lite"/>
    </source>
</evidence>
<dbReference type="AlphaFoldDB" id="A0ABD2CLB8"/>
<feature type="region of interest" description="Disordered" evidence="1">
    <location>
        <begin position="68"/>
        <end position="107"/>
    </location>
</feature>
<protein>
    <submittedName>
        <fullName evidence="2">Uncharacterized protein</fullName>
    </submittedName>
</protein>
<comment type="caution">
    <text evidence="2">The sequence shown here is derived from an EMBL/GenBank/DDBJ whole genome shotgun (WGS) entry which is preliminary data.</text>
</comment>
<dbReference type="EMBL" id="JAYRBN010000039">
    <property type="protein sequence ID" value="KAL2745902.1"/>
    <property type="molecule type" value="Genomic_DNA"/>
</dbReference>
<dbReference type="Proteomes" id="UP001607303">
    <property type="component" value="Unassembled WGS sequence"/>
</dbReference>